<reference evidence="2" key="1">
    <citation type="submission" date="2021-04" db="EMBL/GenBank/DDBJ databases">
        <title>Genome based classification of Actinospica acidithermotolerans sp. nov., an actinobacterium isolated from an Indonesian hot spring.</title>
        <authorList>
            <person name="Kusuma A.B."/>
            <person name="Putra K.E."/>
            <person name="Nafisah S."/>
            <person name="Loh J."/>
            <person name="Nouioui I."/>
            <person name="Goodfellow M."/>
        </authorList>
    </citation>
    <scope>NUCLEOTIDE SEQUENCE</scope>
    <source>
        <strain evidence="2">DSM 45618</strain>
    </source>
</reference>
<name>A0A8J7WSM8_9ACTN</name>
<feature type="transmembrane region" description="Helical" evidence="1">
    <location>
        <begin position="57"/>
        <end position="75"/>
    </location>
</feature>
<gene>
    <name evidence="2" type="ORF">KGA66_27735</name>
</gene>
<dbReference type="RefSeq" id="WP_211472336.1">
    <property type="nucleotide sequence ID" value="NZ_JAGSXH010000208.1"/>
</dbReference>
<dbReference type="Proteomes" id="UP000677913">
    <property type="component" value="Unassembled WGS sequence"/>
</dbReference>
<evidence type="ECO:0000313" key="3">
    <source>
        <dbReference type="Proteomes" id="UP000677913"/>
    </source>
</evidence>
<protein>
    <submittedName>
        <fullName evidence="2">Uncharacterized protein</fullName>
    </submittedName>
</protein>
<evidence type="ECO:0000313" key="2">
    <source>
        <dbReference type="EMBL" id="MBS2966858.1"/>
    </source>
</evidence>
<keyword evidence="1" id="KW-0812">Transmembrane</keyword>
<dbReference type="EMBL" id="JAGSXH010000208">
    <property type="protein sequence ID" value="MBS2966858.1"/>
    <property type="molecule type" value="Genomic_DNA"/>
</dbReference>
<keyword evidence="3" id="KW-1185">Reference proteome</keyword>
<organism evidence="2 3">
    <name type="scientific">Actinocrinis puniceicyclus</name>
    <dbReference type="NCBI Taxonomy" id="977794"/>
    <lineage>
        <taxon>Bacteria</taxon>
        <taxon>Bacillati</taxon>
        <taxon>Actinomycetota</taxon>
        <taxon>Actinomycetes</taxon>
        <taxon>Catenulisporales</taxon>
        <taxon>Actinospicaceae</taxon>
        <taxon>Actinocrinis</taxon>
    </lineage>
</organism>
<feature type="transmembrane region" description="Helical" evidence="1">
    <location>
        <begin position="26"/>
        <end position="45"/>
    </location>
</feature>
<sequence>MQSSKIAGILAGGALGVSLLGHPSGIFAVPAIAFVLALLWIFPVVRPQEWVPPARSVLVAASAALGLAYLPWMLYPRPRS</sequence>
<proteinExistence type="predicted"/>
<keyword evidence="1" id="KW-0472">Membrane</keyword>
<accession>A0A8J7WSM8</accession>
<keyword evidence="1" id="KW-1133">Transmembrane helix</keyword>
<evidence type="ECO:0000256" key="1">
    <source>
        <dbReference type="SAM" id="Phobius"/>
    </source>
</evidence>
<comment type="caution">
    <text evidence="2">The sequence shown here is derived from an EMBL/GenBank/DDBJ whole genome shotgun (WGS) entry which is preliminary data.</text>
</comment>
<dbReference type="AlphaFoldDB" id="A0A8J7WSM8"/>